<reference evidence="1" key="1">
    <citation type="submission" date="2019-10" db="EMBL/GenBank/DDBJ databases">
        <authorList>
            <person name="Soares A.E.R."/>
            <person name="Aleixo A."/>
            <person name="Schneider P."/>
            <person name="Miyaki C.Y."/>
            <person name="Schneider M.P."/>
            <person name="Mello C."/>
            <person name="Vasconcelos A.T.R."/>
        </authorList>
    </citation>
    <scope>NUCLEOTIDE SEQUENCE</scope>
    <source>
        <tissue evidence="1">Muscle</tissue>
    </source>
</reference>
<dbReference type="Proteomes" id="UP001145742">
    <property type="component" value="Unassembled WGS sequence"/>
</dbReference>
<accession>A0ABQ9D8L5</accession>
<evidence type="ECO:0000313" key="1">
    <source>
        <dbReference type="EMBL" id="KAJ7417052.1"/>
    </source>
</evidence>
<organism evidence="1 2">
    <name type="scientific">Willisornis vidua</name>
    <name type="common">Xingu scale-backed antbird</name>
    <dbReference type="NCBI Taxonomy" id="1566151"/>
    <lineage>
        <taxon>Eukaryota</taxon>
        <taxon>Metazoa</taxon>
        <taxon>Chordata</taxon>
        <taxon>Craniata</taxon>
        <taxon>Vertebrata</taxon>
        <taxon>Euteleostomi</taxon>
        <taxon>Archelosauria</taxon>
        <taxon>Archosauria</taxon>
        <taxon>Dinosauria</taxon>
        <taxon>Saurischia</taxon>
        <taxon>Theropoda</taxon>
        <taxon>Coelurosauria</taxon>
        <taxon>Aves</taxon>
        <taxon>Neognathae</taxon>
        <taxon>Neoaves</taxon>
        <taxon>Telluraves</taxon>
        <taxon>Australaves</taxon>
        <taxon>Passeriformes</taxon>
        <taxon>Thamnophilidae</taxon>
        <taxon>Willisornis</taxon>
    </lineage>
</organism>
<proteinExistence type="predicted"/>
<keyword evidence="2" id="KW-1185">Reference proteome</keyword>
<gene>
    <name evidence="1" type="ORF">WISP_66664</name>
</gene>
<protein>
    <submittedName>
        <fullName evidence="1">Uncharacterized protein</fullName>
    </submittedName>
</protein>
<comment type="caution">
    <text evidence="1">The sequence shown here is derived from an EMBL/GenBank/DDBJ whole genome shotgun (WGS) entry which is preliminary data.</text>
</comment>
<name>A0ABQ9D8L5_9PASS</name>
<evidence type="ECO:0000313" key="2">
    <source>
        <dbReference type="Proteomes" id="UP001145742"/>
    </source>
</evidence>
<sequence>MGQIQWFNKVLHFGYNTPLQCYRLRTECLQGSQTERDLGVLIDRRLNMSQQCSQVAKKADGILPCIRNSVASGTRKVIVPLYLALVRLHLEYCVQFLAPQFRKDVEVLEHVQKRAMRLVKGLKQKSCEEQLRELGLINLEKRRLKGDLITLYKYLKGGKLLNLKFVDKSGPEYRLLGET</sequence>
<dbReference type="EMBL" id="WHWB01033784">
    <property type="protein sequence ID" value="KAJ7417052.1"/>
    <property type="molecule type" value="Genomic_DNA"/>
</dbReference>
<dbReference type="PANTHER" id="PTHR33332">
    <property type="entry name" value="REVERSE TRANSCRIPTASE DOMAIN-CONTAINING PROTEIN"/>
    <property type="match status" value="1"/>
</dbReference>